<evidence type="ECO:0000256" key="8">
    <source>
        <dbReference type="ARBA" id="ARBA00022840"/>
    </source>
</evidence>
<dbReference type="AlphaFoldDB" id="A0A8D0G3G9"/>
<name>A0A8D0G3G9_STROC</name>
<dbReference type="FunFam" id="1.10.510.10:FF:000170">
    <property type="entry name" value="Mitogen-activated protein kinase"/>
    <property type="match status" value="1"/>
</dbReference>
<reference evidence="13" key="1">
    <citation type="submission" date="2025-08" db="UniProtKB">
        <authorList>
            <consortium name="Ensembl"/>
        </authorList>
    </citation>
    <scope>IDENTIFICATION</scope>
</reference>
<comment type="cofactor">
    <cofactor evidence="1">
        <name>Mg(2+)</name>
        <dbReference type="ChEBI" id="CHEBI:18420"/>
    </cofactor>
</comment>
<feature type="region of interest" description="Disordered" evidence="10">
    <location>
        <begin position="1"/>
        <end position="40"/>
    </location>
</feature>
<evidence type="ECO:0000256" key="7">
    <source>
        <dbReference type="ARBA" id="ARBA00022777"/>
    </source>
</evidence>
<dbReference type="PROSITE" id="PS50011">
    <property type="entry name" value="PROTEIN_KINASE_DOM"/>
    <property type="match status" value="1"/>
</dbReference>
<sequence>RAPPAAQPACRRPALRLPPSVPRVFSSPEQAEPGASAVDGRSGTKVAIKKLYRPFQSELFAKRAYRELRLLKHMKHENVIILSFFLFFFFFFFLSYLVMPFMGTDLSKIMKHEKLTEDRIQFLVYQMLKGLKDLKPGNLAVNEDCELKILDFGLARHTDSEMTGYVVTRWYRAPEVILNWMHYTQTVDIWSVGCIMAEMITGRPLFKGNDHLDQLTEIMKITGTPTQDFVQKLHSQDVSIMLCWNQWCDLNTLFVFCAIAVNLLEKMLVLDAEKRVTAAEALLHPYFEPIHDPEEEIEAEKYDDTFDNMDLPLDEWKCEFSFVMFSKIVR</sequence>
<comment type="similarity">
    <text evidence="2">Belongs to the protein kinase superfamily. CMGC Ser/Thr protein kinase family. MAP kinase subfamily.</text>
</comment>
<keyword evidence="11" id="KW-1133">Transmembrane helix</keyword>
<protein>
    <recommendedName>
        <fullName evidence="3">mitogen-activated protein kinase</fullName>
        <ecNumber evidence="3">2.7.11.24</ecNumber>
    </recommendedName>
</protein>
<evidence type="ECO:0000256" key="2">
    <source>
        <dbReference type="ARBA" id="ARBA00008832"/>
    </source>
</evidence>
<evidence type="ECO:0000256" key="10">
    <source>
        <dbReference type="SAM" id="MobiDB-lite"/>
    </source>
</evidence>
<dbReference type="InterPro" id="IPR008352">
    <property type="entry name" value="MAPK_HOG-like"/>
</dbReference>
<dbReference type="InterPro" id="IPR011009">
    <property type="entry name" value="Kinase-like_dom_sf"/>
</dbReference>
<dbReference type="InterPro" id="IPR000719">
    <property type="entry name" value="Prot_kinase_dom"/>
</dbReference>
<evidence type="ECO:0000256" key="6">
    <source>
        <dbReference type="ARBA" id="ARBA00022741"/>
    </source>
</evidence>
<dbReference type="EC" id="2.7.11.24" evidence="3"/>
<keyword evidence="11" id="KW-0472">Membrane</keyword>
<dbReference type="SMART" id="SM00220">
    <property type="entry name" value="S_TKc"/>
    <property type="match status" value="1"/>
</dbReference>
<keyword evidence="5" id="KW-0808">Transferase</keyword>
<evidence type="ECO:0000256" key="9">
    <source>
        <dbReference type="ARBA" id="ARBA00023016"/>
    </source>
</evidence>
<evidence type="ECO:0000256" key="11">
    <source>
        <dbReference type="SAM" id="Phobius"/>
    </source>
</evidence>
<proteinExistence type="inferred from homology"/>
<dbReference type="Proteomes" id="UP000694551">
    <property type="component" value="Unplaced"/>
</dbReference>
<dbReference type="InterPro" id="IPR050117">
    <property type="entry name" value="MAPK"/>
</dbReference>
<dbReference type="GO" id="GO:0004707">
    <property type="term" value="F:MAP kinase activity"/>
    <property type="evidence" value="ECO:0007669"/>
    <property type="project" value="UniProtKB-EC"/>
</dbReference>
<evidence type="ECO:0000313" key="13">
    <source>
        <dbReference type="Ensembl" id="ENSSOCP00000023163.1"/>
    </source>
</evidence>
<evidence type="ECO:0000256" key="5">
    <source>
        <dbReference type="ARBA" id="ARBA00022679"/>
    </source>
</evidence>
<keyword evidence="7" id="KW-0418">Kinase</keyword>
<evidence type="ECO:0000256" key="3">
    <source>
        <dbReference type="ARBA" id="ARBA00012411"/>
    </source>
</evidence>
<dbReference type="PRINTS" id="PR01773">
    <property type="entry name" value="P38MAPKINASE"/>
</dbReference>
<keyword evidence="11" id="KW-0812">Transmembrane</keyword>
<evidence type="ECO:0000256" key="4">
    <source>
        <dbReference type="ARBA" id="ARBA00022527"/>
    </source>
</evidence>
<feature type="compositionally biased region" description="Low complexity" evidence="10">
    <location>
        <begin position="7"/>
        <end position="18"/>
    </location>
</feature>
<evidence type="ECO:0000259" key="12">
    <source>
        <dbReference type="PROSITE" id="PS50011"/>
    </source>
</evidence>
<dbReference type="SUPFAM" id="SSF56112">
    <property type="entry name" value="Protein kinase-like (PK-like)"/>
    <property type="match status" value="1"/>
</dbReference>
<dbReference type="GO" id="GO:0005524">
    <property type="term" value="F:ATP binding"/>
    <property type="evidence" value="ECO:0007669"/>
    <property type="project" value="UniProtKB-KW"/>
</dbReference>
<feature type="transmembrane region" description="Helical" evidence="11">
    <location>
        <begin position="79"/>
        <end position="102"/>
    </location>
</feature>
<reference evidence="13" key="2">
    <citation type="submission" date="2025-09" db="UniProtKB">
        <authorList>
            <consortium name="Ensembl"/>
        </authorList>
    </citation>
    <scope>IDENTIFICATION</scope>
</reference>
<dbReference type="Gene3D" id="3.30.200.20">
    <property type="entry name" value="Phosphorylase Kinase, domain 1"/>
    <property type="match status" value="1"/>
</dbReference>
<keyword evidence="9" id="KW-0346">Stress response</keyword>
<keyword evidence="8" id="KW-0067">ATP-binding</keyword>
<dbReference type="PANTHER" id="PTHR24055">
    <property type="entry name" value="MITOGEN-ACTIVATED PROTEIN KINASE"/>
    <property type="match status" value="1"/>
</dbReference>
<evidence type="ECO:0000256" key="1">
    <source>
        <dbReference type="ARBA" id="ARBA00001946"/>
    </source>
</evidence>
<organism evidence="13 14">
    <name type="scientific">Strix occidentalis caurina</name>
    <name type="common">northern spotted owl</name>
    <dbReference type="NCBI Taxonomy" id="311401"/>
    <lineage>
        <taxon>Eukaryota</taxon>
        <taxon>Metazoa</taxon>
        <taxon>Chordata</taxon>
        <taxon>Craniata</taxon>
        <taxon>Vertebrata</taxon>
        <taxon>Euteleostomi</taxon>
        <taxon>Archelosauria</taxon>
        <taxon>Archosauria</taxon>
        <taxon>Dinosauria</taxon>
        <taxon>Saurischia</taxon>
        <taxon>Theropoda</taxon>
        <taxon>Coelurosauria</taxon>
        <taxon>Aves</taxon>
        <taxon>Neognathae</taxon>
        <taxon>Neoaves</taxon>
        <taxon>Telluraves</taxon>
        <taxon>Strigiformes</taxon>
        <taxon>Strigidae</taxon>
        <taxon>Strix</taxon>
    </lineage>
</organism>
<feature type="domain" description="Protein kinase" evidence="12">
    <location>
        <begin position="1"/>
        <end position="287"/>
    </location>
</feature>
<dbReference type="Pfam" id="PF00069">
    <property type="entry name" value="Pkinase"/>
    <property type="match status" value="1"/>
</dbReference>
<keyword evidence="6" id="KW-0547">Nucleotide-binding</keyword>
<keyword evidence="4" id="KW-0723">Serine/threonine-protein kinase</keyword>
<dbReference type="Ensembl" id="ENSSOCT00000023740.1">
    <property type="protein sequence ID" value="ENSSOCP00000023163.1"/>
    <property type="gene ID" value="ENSSOCG00000017120.1"/>
</dbReference>
<evidence type="ECO:0000313" key="14">
    <source>
        <dbReference type="Proteomes" id="UP000694551"/>
    </source>
</evidence>
<accession>A0A8D0G3G9</accession>
<dbReference type="Gene3D" id="1.10.510.10">
    <property type="entry name" value="Transferase(Phosphotransferase) domain 1"/>
    <property type="match status" value="1"/>
</dbReference>
<keyword evidence="14" id="KW-1185">Reference proteome</keyword>